<evidence type="ECO:0000256" key="10">
    <source>
        <dbReference type="ARBA" id="ARBA00023136"/>
    </source>
</evidence>
<evidence type="ECO:0000256" key="3">
    <source>
        <dbReference type="ARBA" id="ARBA00015796"/>
    </source>
</evidence>
<keyword evidence="8 11" id="KW-0249">Electron transport</keyword>
<dbReference type="PANTHER" id="PTHR12219:SF8">
    <property type="entry name" value="NADH DEHYDROGENASE [UBIQUINONE] IRON-SULFUR PROTEIN 4, MITOCHONDRIAL"/>
    <property type="match status" value="1"/>
</dbReference>
<dbReference type="GO" id="GO:0005743">
    <property type="term" value="C:mitochondrial inner membrane"/>
    <property type="evidence" value="ECO:0007669"/>
    <property type="project" value="UniProtKB-SubCell"/>
</dbReference>
<evidence type="ECO:0000256" key="6">
    <source>
        <dbReference type="ARBA" id="ARBA00022792"/>
    </source>
</evidence>
<evidence type="ECO:0000256" key="11">
    <source>
        <dbReference type="RuleBase" id="RU367010"/>
    </source>
</evidence>
<dbReference type="EMBL" id="IACT01000969">
    <property type="protein sequence ID" value="LAC20339.1"/>
    <property type="molecule type" value="mRNA"/>
</dbReference>
<keyword evidence="4 11" id="KW-0813">Transport</keyword>
<protein>
    <recommendedName>
        <fullName evidence="3 11">NADH dehydrogenase [ubiquinone] iron-sulfur protein 4, mitochondrial</fullName>
    </recommendedName>
</protein>
<comment type="function">
    <text evidence="1 11">Accessory subunit of the mitochondrial membrane respiratory chain NADH dehydrogenase (Complex I), that is believed not to be involved in catalysis. Complex I functions in the transfer of electrons from NADH to the respiratory chain. The immediate electron acceptor for the enzyme is believed to be ubiquinone.</text>
</comment>
<dbReference type="FunFam" id="3.30.160.190:FF:000001">
    <property type="entry name" value="NADH-ubiquinone oxidoreductase 21 kDa subunit mitochondrial"/>
    <property type="match status" value="1"/>
</dbReference>
<keyword evidence="7 11" id="KW-0809">Transit peptide</keyword>
<keyword evidence="9 11" id="KW-0496">Mitochondrion</keyword>
<proteinExistence type="evidence at transcript level"/>
<name>A0A6A7FQ57_9CRUS</name>
<dbReference type="InterPro" id="IPR006885">
    <property type="entry name" value="NADH_UbQ_FeS_4_mit-like"/>
</dbReference>
<dbReference type="PANTHER" id="PTHR12219">
    <property type="entry name" value="NADH-UBIQUINONE OXIDOREDUCTASE"/>
    <property type="match status" value="1"/>
</dbReference>
<evidence type="ECO:0000256" key="12">
    <source>
        <dbReference type="SAM" id="MobiDB-lite"/>
    </source>
</evidence>
<dbReference type="Gene3D" id="3.30.160.190">
    <property type="entry name" value="atu1810 like domain"/>
    <property type="match status" value="1"/>
</dbReference>
<keyword evidence="5 11" id="KW-0679">Respiratory chain</keyword>
<evidence type="ECO:0000313" key="13">
    <source>
        <dbReference type="EMBL" id="LAC20339.1"/>
    </source>
</evidence>
<accession>A0A6A7FQ57</accession>
<evidence type="ECO:0000256" key="8">
    <source>
        <dbReference type="ARBA" id="ARBA00022982"/>
    </source>
</evidence>
<organism evidence="13">
    <name type="scientific">Hirondellea gigas</name>
    <dbReference type="NCBI Taxonomy" id="1518452"/>
    <lineage>
        <taxon>Eukaryota</taxon>
        <taxon>Metazoa</taxon>
        <taxon>Ecdysozoa</taxon>
        <taxon>Arthropoda</taxon>
        <taxon>Crustacea</taxon>
        <taxon>Multicrustacea</taxon>
        <taxon>Malacostraca</taxon>
        <taxon>Eumalacostraca</taxon>
        <taxon>Peracarida</taxon>
        <taxon>Amphipoda</taxon>
        <taxon>Amphilochidea</taxon>
        <taxon>Lysianassida</taxon>
        <taxon>Lysianassidira</taxon>
        <taxon>Lysianassoidea</taxon>
        <taxon>Lysianassidae</taxon>
        <taxon>Hirondellea</taxon>
    </lineage>
</organism>
<dbReference type="InterPro" id="IPR038532">
    <property type="entry name" value="NDUFS4-like_sf"/>
</dbReference>
<sequence length="182" mass="20913">MALRRGLSVLNLQVSRHIITQSVRSVSLSSVHRVDELKKKQVEPRGLEYLDEQQDHSLTISIDVPLDLTSISGVPEEHVKPRRVLIKKPTKNSMQSGSDNIQKWQMIFDTQERWENPLMGWSSSADPLANLDLEFGSKEDAICFCEKNGWQWALQEPPQKPPRAKSYAANFSWNKRTRRSCK</sequence>
<evidence type="ECO:0000256" key="2">
    <source>
        <dbReference type="ARBA" id="ARBA00005882"/>
    </source>
</evidence>
<dbReference type="Pfam" id="PF04800">
    <property type="entry name" value="NDUS4"/>
    <property type="match status" value="1"/>
</dbReference>
<dbReference type="AlphaFoldDB" id="A0A6A7FQ57"/>
<feature type="region of interest" description="Disordered" evidence="12">
    <location>
        <begin position="156"/>
        <end position="182"/>
    </location>
</feature>
<dbReference type="GO" id="GO:0022900">
    <property type="term" value="P:electron transport chain"/>
    <property type="evidence" value="ECO:0007669"/>
    <property type="project" value="InterPro"/>
</dbReference>
<comment type="similarity">
    <text evidence="2 11">Belongs to the complex I NDUFS4 subunit family.</text>
</comment>
<evidence type="ECO:0000256" key="4">
    <source>
        <dbReference type="ARBA" id="ARBA00022448"/>
    </source>
</evidence>
<evidence type="ECO:0000256" key="9">
    <source>
        <dbReference type="ARBA" id="ARBA00023128"/>
    </source>
</evidence>
<keyword evidence="13" id="KW-0830">Ubiquinone</keyword>
<evidence type="ECO:0000256" key="5">
    <source>
        <dbReference type="ARBA" id="ARBA00022660"/>
    </source>
</evidence>
<reference evidence="13" key="1">
    <citation type="submission" date="2017-11" db="EMBL/GenBank/DDBJ databases">
        <title>The sensing device of the deep-sea amphipod.</title>
        <authorList>
            <person name="Kobayashi H."/>
            <person name="Nagahama T."/>
            <person name="Arai W."/>
            <person name="Sasagawa Y."/>
            <person name="Umeda M."/>
            <person name="Hayashi T."/>
            <person name="Nikaido I."/>
            <person name="Watanabe H."/>
            <person name="Oguri K."/>
            <person name="Kitazato H."/>
            <person name="Fujioka K."/>
            <person name="Kido Y."/>
            <person name="Takami H."/>
        </authorList>
    </citation>
    <scope>NUCLEOTIDE SEQUENCE</scope>
    <source>
        <tissue evidence="13">Whole body</tissue>
    </source>
</reference>
<evidence type="ECO:0000256" key="7">
    <source>
        <dbReference type="ARBA" id="ARBA00022946"/>
    </source>
</evidence>
<comment type="subcellular location">
    <subcellularLocation>
        <location evidence="11">Mitochondrion inner membrane</location>
        <topology evidence="11">Peripheral membrane protein</topology>
        <orientation evidence="11">Matrix side</orientation>
    </subcellularLocation>
</comment>
<keyword evidence="10 11" id="KW-0472">Membrane</keyword>
<keyword evidence="6 11" id="KW-0999">Mitochondrion inner membrane</keyword>
<evidence type="ECO:0000256" key="1">
    <source>
        <dbReference type="ARBA" id="ARBA00003195"/>
    </source>
</evidence>